<evidence type="ECO:0000256" key="2">
    <source>
        <dbReference type="ARBA" id="ARBA00004123"/>
    </source>
</evidence>
<evidence type="ECO:0000256" key="10">
    <source>
        <dbReference type="ARBA" id="ARBA00022853"/>
    </source>
</evidence>
<comment type="caution">
    <text evidence="18">The sequence shown here is derived from an EMBL/GenBank/DDBJ whole genome shotgun (WGS) entry which is preliminary data.</text>
</comment>
<evidence type="ECO:0000256" key="14">
    <source>
        <dbReference type="RuleBase" id="RU365038"/>
    </source>
</evidence>
<evidence type="ECO:0000256" key="4">
    <source>
        <dbReference type="ARBA" id="ARBA00005555"/>
    </source>
</evidence>
<evidence type="ECO:0000256" key="11">
    <source>
        <dbReference type="ARBA" id="ARBA00023054"/>
    </source>
</evidence>
<evidence type="ECO:0000259" key="17">
    <source>
        <dbReference type="PROSITE" id="PS50089"/>
    </source>
</evidence>
<comment type="catalytic activity">
    <reaction evidence="1 14">
        <text>S-ubiquitinyl-[E2 ubiquitin-conjugating enzyme]-L-cysteine + [acceptor protein]-L-lysine = [E2 ubiquitin-conjugating enzyme]-L-cysteine + N(6)-ubiquitinyl-[acceptor protein]-L-lysine.</text>
        <dbReference type="EC" id="2.3.2.27"/>
    </reaction>
</comment>
<keyword evidence="12 14" id="KW-0539">Nucleus</keyword>
<keyword evidence="9 14" id="KW-0862">Zinc</keyword>
<evidence type="ECO:0000256" key="7">
    <source>
        <dbReference type="ARBA" id="ARBA00022771"/>
    </source>
</evidence>
<dbReference type="OrthoDB" id="10266039at2759"/>
<evidence type="ECO:0000256" key="8">
    <source>
        <dbReference type="ARBA" id="ARBA00022786"/>
    </source>
</evidence>
<dbReference type="PROSITE" id="PS00518">
    <property type="entry name" value="ZF_RING_1"/>
    <property type="match status" value="1"/>
</dbReference>
<dbReference type="CDD" id="cd16499">
    <property type="entry name" value="RING-HC_Bre1-like"/>
    <property type="match status" value="1"/>
</dbReference>
<keyword evidence="10 14" id="KW-0156">Chromatin regulator</keyword>
<comment type="subcellular location">
    <subcellularLocation>
        <location evidence="2 14">Nucleus</location>
    </subcellularLocation>
</comment>
<keyword evidence="6 14" id="KW-0479">Metal-binding</keyword>
<keyword evidence="7 13" id="KW-0863">Zinc-finger</keyword>
<dbReference type="Pfam" id="PF00097">
    <property type="entry name" value="zf-C3HC4"/>
    <property type="match status" value="1"/>
</dbReference>
<feature type="coiled-coil region" evidence="15">
    <location>
        <begin position="78"/>
        <end position="112"/>
    </location>
</feature>
<keyword evidence="11 14" id="KW-0175">Coiled coil</keyword>
<keyword evidence="19" id="KW-1185">Reference proteome</keyword>
<feature type="coiled-coil region" evidence="15">
    <location>
        <begin position="219"/>
        <end position="278"/>
    </location>
</feature>
<evidence type="ECO:0000256" key="5">
    <source>
        <dbReference type="ARBA" id="ARBA00022679"/>
    </source>
</evidence>
<feature type="coiled-coil region" evidence="15">
    <location>
        <begin position="315"/>
        <end position="349"/>
    </location>
</feature>
<comment type="similarity">
    <text evidence="4 14">Belongs to the BRE1 family.</text>
</comment>
<feature type="compositionally biased region" description="Basic and acidic residues" evidence="16">
    <location>
        <begin position="281"/>
        <end position="290"/>
    </location>
</feature>
<organism evidence="18 19">
    <name type="scientific">Choanephora cucurbitarum</name>
    <dbReference type="NCBI Taxonomy" id="101091"/>
    <lineage>
        <taxon>Eukaryota</taxon>
        <taxon>Fungi</taxon>
        <taxon>Fungi incertae sedis</taxon>
        <taxon>Mucoromycota</taxon>
        <taxon>Mucoromycotina</taxon>
        <taxon>Mucoromycetes</taxon>
        <taxon>Mucorales</taxon>
        <taxon>Mucorineae</taxon>
        <taxon>Choanephoraceae</taxon>
        <taxon>Choanephoroideae</taxon>
        <taxon>Choanephora</taxon>
    </lineage>
</organism>
<dbReference type="FunCoup" id="A0A1C7NGF6">
    <property type="interactions" value="271"/>
</dbReference>
<dbReference type="InterPro" id="IPR013083">
    <property type="entry name" value="Znf_RING/FYVE/PHD"/>
</dbReference>
<evidence type="ECO:0000256" key="3">
    <source>
        <dbReference type="ARBA" id="ARBA00004906"/>
    </source>
</evidence>
<dbReference type="GO" id="GO:0033503">
    <property type="term" value="C:HULC complex"/>
    <property type="evidence" value="ECO:0007669"/>
    <property type="project" value="TreeGrafter"/>
</dbReference>
<dbReference type="GO" id="GO:0006325">
    <property type="term" value="P:chromatin organization"/>
    <property type="evidence" value="ECO:0007669"/>
    <property type="project" value="UniProtKB-KW"/>
</dbReference>
<evidence type="ECO:0000256" key="6">
    <source>
        <dbReference type="ARBA" id="ARBA00022723"/>
    </source>
</evidence>
<dbReference type="InParanoid" id="A0A1C7NGF6"/>
<dbReference type="GO" id="GO:0008270">
    <property type="term" value="F:zinc ion binding"/>
    <property type="evidence" value="ECO:0007669"/>
    <property type="project" value="UniProtKB-KW"/>
</dbReference>
<evidence type="ECO:0000313" key="18">
    <source>
        <dbReference type="EMBL" id="OBZ88177.1"/>
    </source>
</evidence>
<dbReference type="AlphaFoldDB" id="A0A1C7NGF6"/>
<dbReference type="Proteomes" id="UP000093000">
    <property type="component" value="Unassembled WGS sequence"/>
</dbReference>
<name>A0A1C7NGF6_9FUNG</name>
<dbReference type="PROSITE" id="PS50089">
    <property type="entry name" value="ZF_RING_2"/>
    <property type="match status" value="1"/>
</dbReference>
<dbReference type="InterPro" id="IPR013956">
    <property type="entry name" value="E3_ubiquit_lig_Bre1"/>
</dbReference>
<dbReference type="GO" id="GO:0016567">
    <property type="term" value="P:protein ubiquitination"/>
    <property type="evidence" value="ECO:0007669"/>
    <property type="project" value="UniProtKB-UniRule"/>
</dbReference>
<dbReference type="GO" id="GO:0005634">
    <property type="term" value="C:nucleus"/>
    <property type="evidence" value="ECO:0007669"/>
    <property type="project" value="UniProtKB-SubCell"/>
</dbReference>
<dbReference type="GO" id="GO:0061630">
    <property type="term" value="F:ubiquitin protein ligase activity"/>
    <property type="evidence" value="ECO:0007669"/>
    <property type="project" value="UniProtKB-EC"/>
</dbReference>
<dbReference type="UniPathway" id="UPA00143"/>
<dbReference type="InterPro" id="IPR001841">
    <property type="entry name" value="Znf_RING"/>
</dbReference>
<feature type="region of interest" description="Disordered" evidence="16">
    <location>
        <begin position="1"/>
        <end position="51"/>
    </location>
</feature>
<evidence type="ECO:0000313" key="19">
    <source>
        <dbReference type="Proteomes" id="UP000093000"/>
    </source>
</evidence>
<dbReference type="SUPFAM" id="SSF57850">
    <property type="entry name" value="RING/U-box"/>
    <property type="match status" value="1"/>
</dbReference>
<keyword evidence="5 14" id="KW-0808">Transferase</keyword>
<dbReference type="SMART" id="SM00184">
    <property type="entry name" value="RING"/>
    <property type="match status" value="1"/>
</dbReference>
<evidence type="ECO:0000256" key="1">
    <source>
        <dbReference type="ARBA" id="ARBA00000900"/>
    </source>
</evidence>
<evidence type="ECO:0000256" key="9">
    <source>
        <dbReference type="ARBA" id="ARBA00022833"/>
    </source>
</evidence>
<dbReference type="EMBL" id="LUGH01000170">
    <property type="protein sequence ID" value="OBZ88177.1"/>
    <property type="molecule type" value="Genomic_DNA"/>
</dbReference>
<evidence type="ECO:0000256" key="12">
    <source>
        <dbReference type="ARBA" id="ARBA00023242"/>
    </source>
</evidence>
<evidence type="ECO:0000256" key="13">
    <source>
        <dbReference type="PROSITE-ProRule" id="PRU00175"/>
    </source>
</evidence>
<sequence length="813" mass="95633">MTTPPEKRRLKHDLGEGSSSAPISRPPLKKRFTGSYQMQPVTPTAEKAPPLVEPIEPLSPSPPPASPIDINNLHQYTKAELLQRMRLEKDKLSQYEKRYDALEERYLDKEIQQSLLRIDWSLIQSEITFMTQLLVTVEATQPPAVPTRQSSLEQQKEWNDANQMAIKQLCTKVLTRLQTWSQQVELIEHNFRSQHDVMQQRLIVSDWLQNEIQDLQTSYKRGQHVLSDLQKNLESLLEQTDLLKGNVAIVKTELDAAKARLEASVDELNAVCKRQDRAKYQQETKPKQATEDIAPVQKKKKKVVPVTSDHPQTTLEEHQLILSAREKELDQLKRDRQLLLREEERLLSMFSLTEDRLAETEYVKTLKLSIEHYRDRCYHLDQRRIEIERETDRITLARQQLVEQMKSEKIAQSMAMEGEMRRLENDLTRIRGQRDHFQLMVEEQKTKESREREAQDKMVAFAHQGKQRVIALMGRIERLKQTQTMAGPLATEFEQFQQLKEKTEHTRLLLSSLEMMERKERPQEAEVASLKQYLDNWKHHPSILAYDQLLLESQQLSLMIEFFESNEGHLLESIDHVASIYNKLEEQQKKVFDIAHKRDQATKLQAEKMKYAQTFSQLTSDKEKLTITVQKLRATKEARQEVIKQLTEKEKALEQQVSEKEETICKLRRTIEEDKTDLEDINHLCEDYRISIEQNELMVTELQKMLKEKQKALEEENKLQQQTEESLEKLKRKWEKIAQGENPAEQQLIDECEELRALLKCSTCRQRFRTHILIRCMHTFCKHCIDARLETRQRRCPTCSEPFGANDVKNFYL</sequence>
<dbReference type="EC" id="2.3.2.27" evidence="14"/>
<feature type="domain" description="RING-type" evidence="17">
    <location>
        <begin position="761"/>
        <end position="800"/>
    </location>
</feature>
<gene>
    <name evidence="18" type="primary">BRE1_0</name>
    <name evidence="18" type="ORF">A0J61_03776</name>
</gene>
<reference evidence="18 19" key="1">
    <citation type="submission" date="2016-03" db="EMBL/GenBank/DDBJ databases">
        <title>Choanephora cucurbitarum.</title>
        <authorList>
            <person name="Min B."/>
            <person name="Park H."/>
            <person name="Park J.-H."/>
            <person name="Shin H.-D."/>
            <person name="Choi I.-G."/>
        </authorList>
    </citation>
    <scope>NUCLEOTIDE SEQUENCE [LARGE SCALE GENOMIC DNA]</scope>
    <source>
        <strain evidence="18 19">KUS-F28377</strain>
    </source>
</reference>
<dbReference type="Gene3D" id="3.30.40.10">
    <property type="entry name" value="Zinc/RING finger domain, C3HC4 (zinc finger)"/>
    <property type="match status" value="1"/>
</dbReference>
<feature type="coiled-coil region" evidence="15">
    <location>
        <begin position="629"/>
        <end position="663"/>
    </location>
</feature>
<feature type="region of interest" description="Disordered" evidence="16">
    <location>
        <begin position="281"/>
        <end position="310"/>
    </location>
</feature>
<dbReference type="InterPro" id="IPR017907">
    <property type="entry name" value="Znf_RING_CS"/>
</dbReference>
<evidence type="ECO:0000256" key="15">
    <source>
        <dbReference type="SAM" id="Coils"/>
    </source>
</evidence>
<accession>A0A1C7NGF6</accession>
<dbReference type="InterPro" id="IPR018957">
    <property type="entry name" value="Znf_C3HC4_RING-type"/>
</dbReference>
<protein>
    <recommendedName>
        <fullName evidence="14">E3 ubiquitin protein ligase</fullName>
        <ecNumber evidence="14">2.3.2.27</ecNumber>
    </recommendedName>
</protein>
<dbReference type="PANTHER" id="PTHR23163:SF0">
    <property type="entry name" value="E3 UBIQUITIN-PROTEIN LIGASE BRE1"/>
    <property type="match status" value="1"/>
</dbReference>
<dbReference type="PANTHER" id="PTHR23163">
    <property type="entry name" value="RING FINGER PROTEIN-RELATED"/>
    <property type="match status" value="1"/>
</dbReference>
<dbReference type="STRING" id="101091.A0A1C7NGF6"/>
<evidence type="ECO:0000256" key="16">
    <source>
        <dbReference type="SAM" id="MobiDB-lite"/>
    </source>
</evidence>
<feature type="coiled-coil region" evidence="15">
    <location>
        <begin position="692"/>
        <end position="733"/>
    </location>
</feature>
<comment type="pathway">
    <text evidence="3 14">Protein modification; protein ubiquitination.</text>
</comment>
<keyword evidence="8 14" id="KW-0833">Ubl conjugation pathway</keyword>
<proteinExistence type="inferred from homology"/>